<evidence type="ECO:0000313" key="2">
    <source>
        <dbReference type="EMBL" id="PIS30437.1"/>
    </source>
</evidence>
<dbReference type="Proteomes" id="UP000231343">
    <property type="component" value="Unassembled WGS sequence"/>
</dbReference>
<proteinExistence type="predicted"/>
<protein>
    <submittedName>
        <fullName evidence="2">Uncharacterized protein</fullName>
    </submittedName>
</protein>
<evidence type="ECO:0000256" key="1">
    <source>
        <dbReference type="SAM" id="MobiDB-lite"/>
    </source>
</evidence>
<comment type="caution">
    <text evidence="2">The sequence shown here is derived from an EMBL/GenBank/DDBJ whole genome shotgun (WGS) entry which is preliminary data.</text>
</comment>
<organism evidence="2 3">
    <name type="scientific">Candidatus Saganbacteria bacterium CG08_land_8_20_14_0_20_45_16</name>
    <dbReference type="NCBI Taxonomy" id="2014293"/>
    <lineage>
        <taxon>Bacteria</taxon>
        <taxon>Bacillati</taxon>
        <taxon>Saganbacteria</taxon>
    </lineage>
</organism>
<gene>
    <name evidence="2" type="ORF">COT42_03035</name>
</gene>
<evidence type="ECO:0000313" key="3">
    <source>
        <dbReference type="Proteomes" id="UP000231343"/>
    </source>
</evidence>
<feature type="compositionally biased region" description="Polar residues" evidence="1">
    <location>
        <begin position="44"/>
        <end position="55"/>
    </location>
</feature>
<sequence length="126" mass="13591">MGTAFENSVVSALNMQDSRNEDLLQQVVSAADAVSRNDADVIMSSTDIESSTRYQSADKESERTDIANQNGAIRWGGQMASLQGTGGVALLEYAKDAIQTAVSNISSIGTNQMQIRKITERKMSNQ</sequence>
<name>A0A2H0XZJ9_UNCSA</name>
<feature type="region of interest" description="Disordered" evidence="1">
    <location>
        <begin position="44"/>
        <end position="63"/>
    </location>
</feature>
<accession>A0A2H0XZJ9</accession>
<dbReference type="EMBL" id="PEYM01000055">
    <property type="protein sequence ID" value="PIS30437.1"/>
    <property type="molecule type" value="Genomic_DNA"/>
</dbReference>
<reference evidence="2 3" key="1">
    <citation type="submission" date="2017-09" db="EMBL/GenBank/DDBJ databases">
        <title>Depth-based differentiation of microbial function through sediment-hosted aquifers and enrichment of novel symbionts in the deep terrestrial subsurface.</title>
        <authorList>
            <person name="Probst A.J."/>
            <person name="Ladd B."/>
            <person name="Jarett J.K."/>
            <person name="Geller-Mcgrath D.E."/>
            <person name="Sieber C.M."/>
            <person name="Emerson J.B."/>
            <person name="Anantharaman K."/>
            <person name="Thomas B.C."/>
            <person name="Malmstrom R."/>
            <person name="Stieglmeier M."/>
            <person name="Klingl A."/>
            <person name="Woyke T."/>
            <person name="Ryan C.M."/>
            <person name="Banfield J.F."/>
        </authorList>
    </citation>
    <scope>NUCLEOTIDE SEQUENCE [LARGE SCALE GENOMIC DNA]</scope>
    <source>
        <strain evidence="2">CG08_land_8_20_14_0_20_45_16</strain>
    </source>
</reference>
<dbReference type="AlphaFoldDB" id="A0A2H0XZJ9"/>